<evidence type="ECO:0000313" key="2">
    <source>
        <dbReference type="Proteomes" id="UP001168216"/>
    </source>
</evidence>
<evidence type="ECO:0000313" key="1">
    <source>
        <dbReference type="EMBL" id="MDM5141711.1"/>
    </source>
</evidence>
<dbReference type="EMBL" id="JAOPLV010000010">
    <property type="protein sequence ID" value="MDM5141711.1"/>
    <property type="molecule type" value="Genomic_DNA"/>
</dbReference>
<accession>A0AAW7I6A3</accession>
<reference evidence="1" key="1">
    <citation type="submission" date="2023-08" db="EMBL/GenBank/DDBJ databases">
        <title>WGS of Aeromonas isolates.</title>
        <authorList>
            <person name="Lee H."/>
        </authorList>
    </citation>
    <scope>NUCLEOTIDE SEQUENCE</scope>
    <source>
        <strain evidence="1">SL22</strain>
    </source>
</reference>
<name>A0AAW7I6A3_9GAMM</name>
<dbReference type="RefSeq" id="WP_290022703.1">
    <property type="nucleotide sequence ID" value="NZ_JAOPLV010000010.1"/>
</dbReference>
<dbReference type="Proteomes" id="UP001168216">
    <property type="component" value="Unassembled WGS sequence"/>
</dbReference>
<protein>
    <recommendedName>
        <fullName evidence="3">Phage protein</fullName>
    </recommendedName>
</protein>
<comment type="caution">
    <text evidence="1">The sequence shown here is derived from an EMBL/GenBank/DDBJ whole genome shotgun (WGS) entry which is preliminary data.</text>
</comment>
<evidence type="ECO:0008006" key="3">
    <source>
        <dbReference type="Google" id="ProtNLM"/>
    </source>
</evidence>
<sequence>MTNGELSIELTKLCGDACTANSYLQKLMAMRRYAAFATRANEHGAMALAEEAQRYEEELRAELYQLTQREQRATPCTVNTPHR</sequence>
<organism evidence="1 2">
    <name type="scientific">Aeromonas bestiarum</name>
    <dbReference type="NCBI Taxonomy" id="105751"/>
    <lineage>
        <taxon>Bacteria</taxon>
        <taxon>Pseudomonadati</taxon>
        <taxon>Pseudomonadota</taxon>
        <taxon>Gammaproteobacteria</taxon>
        <taxon>Aeromonadales</taxon>
        <taxon>Aeromonadaceae</taxon>
        <taxon>Aeromonas</taxon>
    </lineage>
</organism>
<proteinExistence type="predicted"/>
<gene>
    <name evidence="1" type="ORF">OB959_18235</name>
</gene>
<dbReference type="AlphaFoldDB" id="A0AAW7I6A3"/>